<name>A0ABR7TVQ2_9BACT</name>
<keyword evidence="4 6" id="KW-1133">Transmembrane helix</keyword>
<keyword evidence="2" id="KW-1003">Cell membrane</keyword>
<gene>
    <name evidence="9" type="ORF">ICL07_25075</name>
</gene>
<evidence type="ECO:0000256" key="5">
    <source>
        <dbReference type="ARBA" id="ARBA00023136"/>
    </source>
</evidence>
<feature type="transmembrane region" description="Helical" evidence="6">
    <location>
        <begin position="292"/>
        <end position="311"/>
    </location>
</feature>
<accession>A0ABR7TVQ2</accession>
<feature type="domain" description="ABC3 transporter permease C-terminal" evidence="7">
    <location>
        <begin position="685"/>
        <end position="791"/>
    </location>
</feature>
<feature type="transmembrane region" description="Helical" evidence="6">
    <location>
        <begin position="21"/>
        <end position="43"/>
    </location>
</feature>
<evidence type="ECO:0000259" key="8">
    <source>
        <dbReference type="Pfam" id="PF12704"/>
    </source>
</evidence>
<dbReference type="InterPro" id="IPR025857">
    <property type="entry name" value="MacB_PCD"/>
</dbReference>
<comment type="subcellular location">
    <subcellularLocation>
        <location evidence="1">Cell membrane</location>
        <topology evidence="1">Multi-pass membrane protein</topology>
    </subcellularLocation>
</comment>
<dbReference type="EMBL" id="JACVFC010000004">
    <property type="protein sequence ID" value="MBC9933687.1"/>
    <property type="molecule type" value="Genomic_DNA"/>
</dbReference>
<dbReference type="InterPro" id="IPR050250">
    <property type="entry name" value="Macrolide_Exporter_MacB"/>
</dbReference>
<dbReference type="Proteomes" id="UP000659124">
    <property type="component" value="Unassembled WGS sequence"/>
</dbReference>
<feature type="transmembrane region" description="Helical" evidence="6">
    <location>
        <begin position="345"/>
        <end position="370"/>
    </location>
</feature>
<evidence type="ECO:0000313" key="9">
    <source>
        <dbReference type="EMBL" id="MBC9933687.1"/>
    </source>
</evidence>
<dbReference type="PANTHER" id="PTHR30572:SF18">
    <property type="entry name" value="ABC-TYPE MACROLIDE FAMILY EXPORT SYSTEM PERMEASE COMPONENT 2"/>
    <property type="match status" value="1"/>
</dbReference>
<feature type="transmembrane region" description="Helical" evidence="6">
    <location>
        <begin position="382"/>
        <end position="407"/>
    </location>
</feature>
<reference evidence="9 10" key="1">
    <citation type="submission" date="2020-09" db="EMBL/GenBank/DDBJ databases">
        <title>Genome sequences of type strains of Chitinophaga qingshengii and Chitinophaga varians.</title>
        <authorList>
            <person name="Kittiwongwattana C."/>
        </authorList>
    </citation>
    <scope>NUCLEOTIDE SEQUENCE [LARGE SCALE GENOMIC DNA]</scope>
    <source>
        <strain evidence="9 10">JCM 30026</strain>
    </source>
</reference>
<feature type="domain" description="ABC3 transporter permease C-terminal" evidence="7">
    <location>
        <begin position="295"/>
        <end position="412"/>
    </location>
</feature>
<evidence type="ECO:0000256" key="2">
    <source>
        <dbReference type="ARBA" id="ARBA00022475"/>
    </source>
</evidence>
<comment type="caution">
    <text evidence="9">The sequence shown here is derived from an EMBL/GenBank/DDBJ whole genome shotgun (WGS) entry which is preliminary data.</text>
</comment>
<sequence>MIRNYFLVAIRNIWRNKVFSLLNIAGLVVGISAALVVYLVVFYESGFNKNVADREHLYRVVSTITFTGDSVKNAGVPIPLIAVAKENIPQVEKVVNFFRNDVTSRITVDRKDFKNKEDIIFADRSYTDMLGYQWLGGTAATALSQPFSVVLTAERARLYFPRLQVDQVLGKQLLYDDSIRLTVTGVVKNLSYRTDFWFQEMISMPTINANAAFKKVYASDNWQNIGSSTQLFLKLRPGAAPQEVNATLAKYMAPNNNKDFATTMALEPLEDLHFSQDFQAYYRTADRKQLRILTLIALALLGLAVINFVNLTTAQASRRAKETGIRKAIGGTTSQLIRQFLSETLVLTLMAAILSLLLAPLLILSFHAFLPEDLPVSQLYTVPVLAFLFALPVVVALLAGIYPAYVLARFQPVAVLKTNTGRSAGKAWLRQTLTATQFTVAQFFVIATLIVSKQINFSLNKDLGFRKDAILTIPTPYSDEDPARRNQLEARIAALPGVAMVSLSGRAPVINGSMTSILSRNNGKQEIKKSIEVRYGDSAYLPLYQLPLLAGRNLTTTDSIREWILNENAVTALGFDRPQDAIGQVVEGAPVVGVVKNFAVRSVRSEIPATAIASYATRYHRTLHVRLRQTGEAGVVWKNAIAGMEQAWKTVYPREDFDYEFLDKTIANLYSKEQRMGNLLNWCAGLAIFISILGLLGLVIFTTDQRTKEIGIRKVLGATVWQVVRMLTGDFMKPVLIAFLLAIPLSWWAMNQWLQSFAYRTGLSWWIFLAGGMMMAFMALAAMSLKTIKAALSNPAHTLKTE</sequence>
<feature type="domain" description="MacB-like periplasmic core" evidence="8">
    <location>
        <begin position="20"/>
        <end position="250"/>
    </location>
</feature>
<feature type="transmembrane region" description="Helical" evidence="6">
    <location>
        <begin position="762"/>
        <end position="783"/>
    </location>
</feature>
<proteinExistence type="predicted"/>
<feature type="transmembrane region" description="Helical" evidence="6">
    <location>
        <begin position="731"/>
        <end position="750"/>
    </location>
</feature>
<feature type="transmembrane region" description="Helical" evidence="6">
    <location>
        <begin position="679"/>
        <end position="701"/>
    </location>
</feature>
<dbReference type="PANTHER" id="PTHR30572">
    <property type="entry name" value="MEMBRANE COMPONENT OF TRANSPORTER-RELATED"/>
    <property type="match status" value="1"/>
</dbReference>
<keyword evidence="5 6" id="KW-0472">Membrane</keyword>
<evidence type="ECO:0000256" key="4">
    <source>
        <dbReference type="ARBA" id="ARBA00022989"/>
    </source>
</evidence>
<organism evidence="9 10">
    <name type="scientific">Chitinophaga qingshengii</name>
    <dbReference type="NCBI Taxonomy" id="1569794"/>
    <lineage>
        <taxon>Bacteria</taxon>
        <taxon>Pseudomonadati</taxon>
        <taxon>Bacteroidota</taxon>
        <taxon>Chitinophagia</taxon>
        <taxon>Chitinophagales</taxon>
        <taxon>Chitinophagaceae</taxon>
        <taxon>Chitinophaga</taxon>
    </lineage>
</organism>
<dbReference type="Pfam" id="PF02687">
    <property type="entry name" value="FtsX"/>
    <property type="match status" value="2"/>
</dbReference>
<evidence type="ECO:0000259" key="7">
    <source>
        <dbReference type="Pfam" id="PF02687"/>
    </source>
</evidence>
<dbReference type="InterPro" id="IPR003838">
    <property type="entry name" value="ABC3_permease_C"/>
</dbReference>
<dbReference type="Pfam" id="PF12704">
    <property type="entry name" value="MacB_PCD"/>
    <property type="match status" value="1"/>
</dbReference>
<dbReference type="RefSeq" id="WP_188090813.1">
    <property type="nucleotide sequence ID" value="NZ_JACVFC010000004.1"/>
</dbReference>
<protein>
    <submittedName>
        <fullName evidence="9">ABC transporter permease</fullName>
    </submittedName>
</protein>
<evidence type="ECO:0000256" key="6">
    <source>
        <dbReference type="SAM" id="Phobius"/>
    </source>
</evidence>
<evidence type="ECO:0000256" key="3">
    <source>
        <dbReference type="ARBA" id="ARBA00022692"/>
    </source>
</evidence>
<keyword evidence="10" id="KW-1185">Reference proteome</keyword>
<evidence type="ECO:0000313" key="10">
    <source>
        <dbReference type="Proteomes" id="UP000659124"/>
    </source>
</evidence>
<evidence type="ECO:0000256" key="1">
    <source>
        <dbReference type="ARBA" id="ARBA00004651"/>
    </source>
</evidence>
<keyword evidence="3 6" id="KW-0812">Transmembrane</keyword>